<proteinExistence type="predicted"/>
<feature type="transmembrane region" description="Helical" evidence="1">
    <location>
        <begin position="123"/>
        <end position="144"/>
    </location>
</feature>
<protein>
    <recommendedName>
        <fullName evidence="4">Beta-carotene 15,15'-monooxygenase</fullName>
    </recommendedName>
</protein>
<comment type="caution">
    <text evidence="2">The sequence shown here is derived from an EMBL/GenBank/DDBJ whole genome shotgun (WGS) entry which is preliminary data.</text>
</comment>
<evidence type="ECO:0000313" key="3">
    <source>
        <dbReference type="Proteomes" id="UP001589605"/>
    </source>
</evidence>
<keyword evidence="1" id="KW-1133">Transmembrane helix</keyword>
<feature type="transmembrane region" description="Helical" evidence="1">
    <location>
        <begin position="172"/>
        <end position="194"/>
    </location>
</feature>
<evidence type="ECO:0000256" key="1">
    <source>
        <dbReference type="SAM" id="Phobius"/>
    </source>
</evidence>
<reference evidence="2 3" key="1">
    <citation type="submission" date="2024-09" db="EMBL/GenBank/DDBJ databases">
        <authorList>
            <person name="Sun Q."/>
            <person name="Mori K."/>
        </authorList>
    </citation>
    <scope>NUCLEOTIDE SEQUENCE [LARGE SCALE GENOMIC DNA]</scope>
    <source>
        <strain evidence="2 3">CECT 8286</strain>
    </source>
</reference>
<keyword evidence="3" id="KW-1185">Reference proteome</keyword>
<accession>A0ABV5F3S8</accession>
<evidence type="ECO:0008006" key="4">
    <source>
        <dbReference type="Google" id="ProtNLM"/>
    </source>
</evidence>
<gene>
    <name evidence="2" type="ORF">ACFFVB_13445</name>
</gene>
<evidence type="ECO:0000313" key="2">
    <source>
        <dbReference type="EMBL" id="MFB9054087.1"/>
    </source>
</evidence>
<dbReference type="Proteomes" id="UP001589605">
    <property type="component" value="Unassembled WGS sequence"/>
</dbReference>
<feature type="transmembrane region" description="Helical" evidence="1">
    <location>
        <begin position="76"/>
        <end position="97"/>
    </location>
</feature>
<name>A0ABV5F3S8_9FLAO</name>
<sequence length="214" mass="24916">MDALDILKKDWNKKENQNFPKLSYNDIYKMILKKSSSIVKWIFIISLLEFSFWTIISFGIKDTEDMIRIKETGAGTALNVLMVLSYAILFYFFYLFYTNYKKISTTDNAKILMENILKTRRTVRLYVLFNLVFIVISTITVLIIEFQQDQVLISKINIATANGEVFLLYTKIILGTCAILAITIGLLLGFYYLIYGILLKRLNSNYNELKKIDL</sequence>
<feature type="transmembrane region" description="Helical" evidence="1">
    <location>
        <begin position="38"/>
        <end position="56"/>
    </location>
</feature>
<keyword evidence="1" id="KW-0472">Membrane</keyword>
<dbReference type="EMBL" id="JBHMEZ010000012">
    <property type="protein sequence ID" value="MFB9054087.1"/>
    <property type="molecule type" value="Genomic_DNA"/>
</dbReference>
<organism evidence="2 3">
    <name type="scientific">Formosa undariae</name>
    <dbReference type="NCBI Taxonomy" id="1325436"/>
    <lineage>
        <taxon>Bacteria</taxon>
        <taxon>Pseudomonadati</taxon>
        <taxon>Bacteroidota</taxon>
        <taxon>Flavobacteriia</taxon>
        <taxon>Flavobacteriales</taxon>
        <taxon>Flavobacteriaceae</taxon>
        <taxon>Formosa</taxon>
    </lineage>
</organism>
<keyword evidence="1" id="KW-0812">Transmembrane</keyword>
<dbReference type="RefSeq" id="WP_382383513.1">
    <property type="nucleotide sequence ID" value="NZ_JBHMEZ010000012.1"/>
</dbReference>